<sequence>MTDVISAVPFVIILMQIVFLHSRDFEDVKFAMAVKQIYETQEVNIPHLIEEKRSLVSDILHNSVTRWHGTHCVVLCKIHGGTERALSDT</sequence>
<evidence type="ECO:0000256" key="1">
    <source>
        <dbReference type="SAM" id="SignalP"/>
    </source>
</evidence>
<gene>
    <name evidence="2" type="ORF">V1477_018098</name>
</gene>
<evidence type="ECO:0000313" key="2">
    <source>
        <dbReference type="EMBL" id="KAL2726284.1"/>
    </source>
</evidence>
<accession>A0ABD2B094</accession>
<dbReference type="Proteomes" id="UP001607303">
    <property type="component" value="Unassembled WGS sequence"/>
</dbReference>
<reference evidence="2 3" key="1">
    <citation type="journal article" date="2024" name="Ann. Entomol. Soc. Am.">
        <title>Genomic analyses of the southern and eastern yellowjacket wasps (Hymenoptera: Vespidae) reveal evolutionary signatures of social life.</title>
        <authorList>
            <person name="Catto M.A."/>
            <person name="Caine P.B."/>
            <person name="Orr S.E."/>
            <person name="Hunt B.G."/>
            <person name="Goodisman M.A.D."/>
        </authorList>
    </citation>
    <scope>NUCLEOTIDE SEQUENCE [LARGE SCALE GENOMIC DNA]</scope>
    <source>
        <strain evidence="2">232</strain>
        <tissue evidence="2">Head and thorax</tissue>
    </source>
</reference>
<keyword evidence="3" id="KW-1185">Reference proteome</keyword>
<comment type="caution">
    <text evidence="2">The sequence shown here is derived from an EMBL/GenBank/DDBJ whole genome shotgun (WGS) entry which is preliminary data.</text>
</comment>
<dbReference type="AlphaFoldDB" id="A0ABD2B094"/>
<name>A0ABD2B094_VESMC</name>
<proteinExistence type="predicted"/>
<organism evidence="2 3">
    <name type="scientific">Vespula maculifrons</name>
    <name type="common">Eastern yellow jacket</name>
    <name type="synonym">Wasp</name>
    <dbReference type="NCBI Taxonomy" id="7453"/>
    <lineage>
        <taxon>Eukaryota</taxon>
        <taxon>Metazoa</taxon>
        <taxon>Ecdysozoa</taxon>
        <taxon>Arthropoda</taxon>
        <taxon>Hexapoda</taxon>
        <taxon>Insecta</taxon>
        <taxon>Pterygota</taxon>
        <taxon>Neoptera</taxon>
        <taxon>Endopterygota</taxon>
        <taxon>Hymenoptera</taxon>
        <taxon>Apocrita</taxon>
        <taxon>Aculeata</taxon>
        <taxon>Vespoidea</taxon>
        <taxon>Vespidae</taxon>
        <taxon>Vespinae</taxon>
        <taxon>Vespula</taxon>
    </lineage>
</organism>
<feature type="signal peptide" evidence="1">
    <location>
        <begin position="1"/>
        <end position="22"/>
    </location>
</feature>
<dbReference type="EMBL" id="JAYRBN010000109">
    <property type="protein sequence ID" value="KAL2726284.1"/>
    <property type="molecule type" value="Genomic_DNA"/>
</dbReference>
<feature type="chain" id="PRO_5044812605" evidence="1">
    <location>
        <begin position="23"/>
        <end position="89"/>
    </location>
</feature>
<evidence type="ECO:0000313" key="3">
    <source>
        <dbReference type="Proteomes" id="UP001607303"/>
    </source>
</evidence>
<keyword evidence="1" id="KW-0732">Signal</keyword>
<protein>
    <submittedName>
        <fullName evidence="2">Uncharacterized protein</fullName>
    </submittedName>
</protein>